<organism evidence="1 2">
    <name type="scientific">Caerostris darwini</name>
    <dbReference type="NCBI Taxonomy" id="1538125"/>
    <lineage>
        <taxon>Eukaryota</taxon>
        <taxon>Metazoa</taxon>
        <taxon>Ecdysozoa</taxon>
        <taxon>Arthropoda</taxon>
        <taxon>Chelicerata</taxon>
        <taxon>Arachnida</taxon>
        <taxon>Araneae</taxon>
        <taxon>Araneomorphae</taxon>
        <taxon>Entelegynae</taxon>
        <taxon>Araneoidea</taxon>
        <taxon>Araneidae</taxon>
        <taxon>Caerostris</taxon>
    </lineage>
</organism>
<dbReference type="AlphaFoldDB" id="A0AAV4MD77"/>
<protein>
    <submittedName>
        <fullName evidence="1">Uncharacterized protein</fullName>
    </submittedName>
</protein>
<gene>
    <name evidence="1" type="ORF">CDAR_408781</name>
</gene>
<name>A0AAV4MD77_9ARAC</name>
<keyword evidence="2" id="KW-1185">Reference proteome</keyword>
<accession>A0AAV4MD77</accession>
<evidence type="ECO:0000313" key="2">
    <source>
        <dbReference type="Proteomes" id="UP001054837"/>
    </source>
</evidence>
<dbReference type="Proteomes" id="UP001054837">
    <property type="component" value="Unassembled WGS sequence"/>
</dbReference>
<evidence type="ECO:0000313" key="1">
    <source>
        <dbReference type="EMBL" id="GIX70378.1"/>
    </source>
</evidence>
<comment type="caution">
    <text evidence="1">The sequence shown here is derived from an EMBL/GenBank/DDBJ whole genome shotgun (WGS) entry which is preliminary data.</text>
</comment>
<reference evidence="1 2" key="1">
    <citation type="submission" date="2021-06" db="EMBL/GenBank/DDBJ databases">
        <title>Caerostris darwini draft genome.</title>
        <authorList>
            <person name="Kono N."/>
            <person name="Arakawa K."/>
        </authorList>
    </citation>
    <scope>NUCLEOTIDE SEQUENCE [LARGE SCALE GENOMIC DNA]</scope>
</reference>
<proteinExistence type="predicted"/>
<sequence>MRVRALKYKSGCLPASERPAVLSRDCPTQKREVEKFLFVSCTKQVQISTYTSQRAQFSIIQTFQITKPDFPQIFQPATNVSQFHITTGRSGQLSRNGTPIPCLEFYFIPLLLSASSSKPLEVDPKGATCVQPLHLLVHPSSNLSFFDIQSSLSTIPPSASLLSTLKRKEDSCSKPLEVDPRGATCVQPLHLLVHPSSNLSFFDTQSSLSIIPFSASLLSTLKREEDSRSKPLEVDPRGATCVQPLHLLVHPSSNLSFFDTQSSLSIIPFSASLLSTLKREEDSR</sequence>
<dbReference type="EMBL" id="BPLQ01000360">
    <property type="protein sequence ID" value="GIX70378.1"/>
    <property type="molecule type" value="Genomic_DNA"/>
</dbReference>